<dbReference type="EMBL" id="CAUOFW020003375">
    <property type="protein sequence ID" value="CAK9159542.1"/>
    <property type="molecule type" value="Genomic_DNA"/>
</dbReference>
<protein>
    <submittedName>
        <fullName evidence="1">Uncharacterized protein</fullName>
    </submittedName>
</protein>
<comment type="caution">
    <text evidence="1">The sequence shown here is derived from an EMBL/GenBank/DDBJ whole genome shotgun (WGS) entry which is preliminary data.</text>
</comment>
<keyword evidence="2" id="KW-1185">Reference proteome</keyword>
<dbReference type="Proteomes" id="UP001642360">
    <property type="component" value="Unassembled WGS sequence"/>
</dbReference>
<evidence type="ECO:0000313" key="1">
    <source>
        <dbReference type="EMBL" id="CAK9159542.1"/>
    </source>
</evidence>
<reference evidence="1 2" key="1">
    <citation type="submission" date="2024-02" db="EMBL/GenBank/DDBJ databases">
        <authorList>
            <person name="Vignale AGUSTIN F."/>
            <person name="Sosa J E."/>
            <person name="Modenutti C."/>
        </authorList>
    </citation>
    <scope>NUCLEOTIDE SEQUENCE [LARGE SCALE GENOMIC DNA]</scope>
</reference>
<gene>
    <name evidence="1" type="ORF">ILEXP_LOCUS28235</name>
</gene>
<sequence length="120" mass="13444">MSPTVGKCNKIRHIVRIRQMLRQWRKKAASSSTSRFTGVSVPSDVAPGQKEYGFTNPGPLAIPCDESEFEEILRFMSGPESVISDRFNSLEDFQRCRLVGYDSLGESRPLLNGLSDESVF</sequence>
<accession>A0ABC8SRA6</accession>
<evidence type="ECO:0000313" key="2">
    <source>
        <dbReference type="Proteomes" id="UP001642360"/>
    </source>
</evidence>
<proteinExistence type="predicted"/>
<organism evidence="1 2">
    <name type="scientific">Ilex paraguariensis</name>
    <name type="common">yerba mate</name>
    <dbReference type="NCBI Taxonomy" id="185542"/>
    <lineage>
        <taxon>Eukaryota</taxon>
        <taxon>Viridiplantae</taxon>
        <taxon>Streptophyta</taxon>
        <taxon>Embryophyta</taxon>
        <taxon>Tracheophyta</taxon>
        <taxon>Spermatophyta</taxon>
        <taxon>Magnoliopsida</taxon>
        <taxon>eudicotyledons</taxon>
        <taxon>Gunneridae</taxon>
        <taxon>Pentapetalae</taxon>
        <taxon>asterids</taxon>
        <taxon>campanulids</taxon>
        <taxon>Aquifoliales</taxon>
        <taxon>Aquifoliaceae</taxon>
        <taxon>Ilex</taxon>
    </lineage>
</organism>
<name>A0ABC8SRA6_9AQUA</name>
<dbReference type="AlphaFoldDB" id="A0ABC8SRA6"/>